<dbReference type="EMBL" id="BAABME010001662">
    <property type="protein sequence ID" value="GAA0150817.1"/>
    <property type="molecule type" value="Genomic_DNA"/>
</dbReference>
<protein>
    <submittedName>
        <fullName evidence="1">Uncharacterized protein</fullName>
    </submittedName>
</protein>
<sequence length="68" mass="7633">MKTLYPLEILTGERQVWELRECSCGYCIYFPLGVWPSSTPGVASSASAARDDVDPSLSKRLFTFWVSL</sequence>
<accession>A0AAV3PGG5</accession>
<proteinExistence type="predicted"/>
<gene>
    <name evidence="1" type="ORF">LIER_09671</name>
</gene>
<dbReference type="Proteomes" id="UP001454036">
    <property type="component" value="Unassembled WGS sequence"/>
</dbReference>
<dbReference type="AlphaFoldDB" id="A0AAV3PGG5"/>
<evidence type="ECO:0000313" key="2">
    <source>
        <dbReference type="Proteomes" id="UP001454036"/>
    </source>
</evidence>
<reference evidence="1 2" key="1">
    <citation type="submission" date="2024-01" db="EMBL/GenBank/DDBJ databases">
        <title>The complete chloroplast genome sequence of Lithospermum erythrorhizon: insights into the phylogenetic relationship among Boraginaceae species and the maternal lineages of purple gromwells.</title>
        <authorList>
            <person name="Okada T."/>
            <person name="Watanabe K."/>
        </authorList>
    </citation>
    <scope>NUCLEOTIDE SEQUENCE [LARGE SCALE GENOMIC DNA]</scope>
</reference>
<evidence type="ECO:0000313" key="1">
    <source>
        <dbReference type="EMBL" id="GAA0150817.1"/>
    </source>
</evidence>
<name>A0AAV3PGG5_LITER</name>
<organism evidence="1 2">
    <name type="scientific">Lithospermum erythrorhizon</name>
    <name type="common">Purple gromwell</name>
    <name type="synonym">Lithospermum officinale var. erythrorhizon</name>
    <dbReference type="NCBI Taxonomy" id="34254"/>
    <lineage>
        <taxon>Eukaryota</taxon>
        <taxon>Viridiplantae</taxon>
        <taxon>Streptophyta</taxon>
        <taxon>Embryophyta</taxon>
        <taxon>Tracheophyta</taxon>
        <taxon>Spermatophyta</taxon>
        <taxon>Magnoliopsida</taxon>
        <taxon>eudicotyledons</taxon>
        <taxon>Gunneridae</taxon>
        <taxon>Pentapetalae</taxon>
        <taxon>asterids</taxon>
        <taxon>lamiids</taxon>
        <taxon>Boraginales</taxon>
        <taxon>Boraginaceae</taxon>
        <taxon>Boraginoideae</taxon>
        <taxon>Lithospermeae</taxon>
        <taxon>Lithospermum</taxon>
    </lineage>
</organism>
<comment type="caution">
    <text evidence="1">The sequence shown here is derived from an EMBL/GenBank/DDBJ whole genome shotgun (WGS) entry which is preliminary data.</text>
</comment>
<keyword evidence="2" id="KW-1185">Reference proteome</keyword>